<evidence type="ECO:0000256" key="5">
    <source>
        <dbReference type="SAM" id="SignalP"/>
    </source>
</evidence>
<evidence type="ECO:0000256" key="1">
    <source>
        <dbReference type="ARBA" id="ARBA00022559"/>
    </source>
</evidence>
<feature type="signal peptide" evidence="5">
    <location>
        <begin position="1"/>
        <end position="19"/>
    </location>
</feature>
<dbReference type="InterPro" id="IPR036249">
    <property type="entry name" value="Thioredoxin-like_sf"/>
</dbReference>
<keyword evidence="4" id="KW-0676">Redox-active center</keyword>
<keyword evidence="1" id="KW-0575">Peroxidase</keyword>
<dbReference type="SUPFAM" id="SSF52833">
    <property type="entry name" value="Thioredoxin-like"/>
    <property type="match status" value="1"/>
</dbReference>
<accession>A0ABR3P526</accession>
<reference evidence="7 8" key="1">
    <citation type="submission" date="2024-07" db="EMBL/GenBank/DDBJ databases">
        <title>Draft sequence of the Neodothiora populina.</title>
        <authorList>
            <person name="Drown D.D."/>
            <person name="Schuette U.S."/>
            <person name="Buechlein A.B."/>
            <person name="Rusch D.R."/>
            <person name="Winton L.W."/>
            <person name="Adams G.A."/>
        </authorList>
    </citation>
    <scope>NUCLEOTIDE SEQUENCE [LARGE SCALE GENOMIC DNA]</scope>
    <source>
        <strain evidence="7 8">CPC 39397</strain>
    </source>
</reference>
<name>A0ABR3P526_9PEZI</name>
<gene>
    <name evidence="7" type="ORF">AAFC00_006403</name>
</gene>
<protein>
    <recommendedName>
        <fullName evidence="6">Alkyl hydroperoxide reductase subunit C/ Thiol specific antioxidant domain-containing protein</fullName>
    </recommendedName>
</protein>
<proteinExistence type="predicted"/>
<dbReference type="EMBL" id="JBFMKM010000014">
    <property type="protein sequence ID" value="KAL1297882.1"/>
    <property type="molecule type" value="Genomic_DNA"/>
</dbReference>
<evidence type="ECO:0000256" key="2">
    <source>
        <dbReference type="ARBA" id="ARBA00022862"/>
    </source>
</evidence>
<dbReference type="Gene3D" id="3.40.30.10">
    <property type="entry name" value="Glutaredoxin"/>
    <property type="match status" value="1"/>
</dbReference>
<dbReference type="PANTHER" id="PTHR10681">
    <property type="entry name" value="THIOREDOXIN PEROXIDASE"/>
    <property type="match status" value="1"/>
</dbReference>
<dbReference type="GeneID" id="95980102"/>
<evidence type="ECO:0000313" key="7">
    <source>
        <dbReference type="EMBL" id="KAL1297882.1"/>
    </source>
</evidence>
<comment type="caution">
    <text evidence="7">The sequence shown here is derived from an EMBL/GenBank/DDBJ whole genome shotgun (WGS) entry which is preliminary data.</text>
</comment>
<feature type="chain" id="PRO_5045516600" description="Alkyl hydroperoxide reductase subunit C/ Thiol specific antioxidant domain-containing protein" evidence="5">
    <location>
        <begin position="20"/>
        <end position="224"/>
    </location>
</feature>
<feature type="domain" description="Alkyl hydroperoxide reductase subunit C/ Thiol specific antioxidant" evidence="6">
    <location>
        <begin position="67"/>
        <end position="142"/>
    </location>
</feature>
<dbReference type="PANTHER" id="PTHR10681:SF171">
    <property type="entry name" value="PEROXIREDOXIN 4"/>
    <property type="match status" value="1"/>
</dbReference>
<keyword evidence="8" id="KW-1185">Reference proteome</keyword>
<keyword evidence="2" id="KW-0049">Antioxidant</keyword>
<evidence type="ECO:0000259" key="6">
    <source>
        <dbReference type="Pfam" id="PF00578"/>
    </source>
</evidence>
<dbReference type="InterPro" id="IPR050217">
    <property type="entry name" value="Peroxiredoxin"/>
</dbReference>
<dbReference type="Pfam" id="PF00578">
    <property type="entry name" value="AhpC-TSA"/>
    <property type="match status" value="1"/>
</dbReference>
<dbReference type="InterPro" id="IPR000866">
    <property type="entry name" value="AhpC/TSA"/>
</dbReference>
<evidence type="ECO:0000256" key="4">
    <source>
        <dbReference type="ARBA" id="ARBA00023284"/>
    </source>
</evidence>
<dbReference type="RefSeq" id="XP_069197564.1">
    <property type="nucleotide sequence ID" value="XM_069348420.1"/>
</dbReference>
<evidence type="ECO:0000256" key="3">
    <source>
        <dbReference type="ARBA" id="ARBA00023002"/>
    </source>
</evidence>
<organism evidence="7 8">
    <name type="scientific">Neodothiora populina</name>
    <dbReference type="NCBI Taxonomy" id="2781224"/>
    <lineage>
        <taxon>Eukaryota</taxon>
        <taxon>Fungi</taxon>
        <taxon>Dikarya</taxon>
        <taxon>Ascomycota</taxon>
        <taxon>Pezizomycotina</taxon>
        <taxon>Dothideomycetes</taxon>
        <taxon>Dothideomycetidae</taxon>
        <taxon>Dothideales</taxon>
        <taxon>Dothioraceae</taxon>
        <taxon>Neodothiora</taxon>
    </lineage>
</organism>
<evidence type="ECO:0000313" key="8">
    <source>
        <dbReference type="Proteomes" id="UP001562354"/>
    </source>
</evidence>
<keyword evidence="3" id="KW-0560">Oxidoreductase</keyword>
<dbReference type="Proteomes" id="UP001562354">
    <property type="component" value="Unassembled WGS sequence"/>
</dbReference>
<keyword evidence="5" id="KW-0732">Signal</keyword>
<sequence length="224" mass="24682">MLSRLVSRLPILLLLQSWTDDLKKSHWKPTLVPITGLLSSFSQEPGRSPAQQRSKHSVLASKEFLYSRSCAVVFVSTDSHSQFTLKAWNNSGELEGGLGGVYIPLVSDSSHSISRDYGVLIEEQGAAERALFIIDPKGVIRNITVSDADVGRSVDETQRVIDALAFKDEYGEGCPVNWKKGDQGLEYSAQTRVEGPIEVSTIHKKSWSDWVSGPFFTACFLSCS</sequence>